<dbReference type="GO" id="GO:0003924">
    <property type="term" value="F:GTPase activity"/>
    <property type="evidence" value="ECO:0007669"/>
    <property type="project" value="InterPro"/>
</dbReference>
<feature type="compositionally biased region" description="Low complexity" evidence="16">
    <location>
        <begin position="807"/>
        <end position="833"/>
    </location>
</feature>
<dbReference type="FunFam" id="3.40.50.10050:FF:000002">
    <property type="entry name" value="Eukaryotic translation initiation factor 5B"/>
    <property type="match status" value="1"/>
</dbReference>
<feature type="compositionally biased region" description="Basic and acidic residues" evidence="16">
    <location>
        <begin position="318"/>
        <end position="347"/>
    </location>
</feature>
<evidence type="ECO:0000256" key="9">
    <source>
        <dbReference type="ARBA" id="ARBA00022741"/>
    </source>
</evidence>
<keyword evidence="5" id="KW-0963">Cytoplasm</keyword>
<evidence type="ECO:0000256" key="4">
    <source>
        <dbReference type="ARBA" id="ARBA00013824"/>
    </source>
</evidence>
<dbReference type="NCBIfam" id="TIGR00231">
    <property type="entry name" value="small_GTP"/>
    <property type="match status" value="1"/>
</dbReference>
<reference evidence="19" key="1">
    <citation type="journal article" date="2021" name="Proc. Natl. Acad. Sci. U.S.A.">
        <title>Three genomes in the algal genus Volvox reveal the fate of a haploid sex-determining region after a transition to homothallism.</title>
        <authorList>
            <person name="Yamamoto K."/>
            <person name="Hamaji T."/>
            <person name="Kawai-Toyooka H."/>
            <person name="Matsuzaki R."/>
            <person name="Takahashi F."/>
            <person name="Nishimura Y."/>
            <person name="Kawachi M."/>
            <person name="Noguchi H."/>
            <person name="Minakuchi Y."/>
            <person name="Umen J.G."/>
            <person name="Toyoda A."/>
            <person name="Nozaki H."/>
        </authorList>
    </citation>
    <scope>NUCLEOTIDE SEQUENCE</scope>
    <source>
        <strain evidence="19">NIES-3780</strain>
    </source>
</reference>
<dbReference type="Pfam" id="PF11987">
    <property type="entry name" value="IF-2"/>
    <property type="match status" value="1"/>
</dbReference>
<dbReference type="PROSITE" id="PS50886">
    <property type="entry name" value="TRBD"/>
    <property type="match status" value="1"/>
</dbReference>
<dbReference type="Pfam" id="PF14578">
    <property type="entry name" value="GTP_EFTU_D4"/>
    <property type="match status" value="1"/>
</dbReference>
<dbReference type="SUPFAM" id="SSF52540">
    <property type="entry name" value="P-loop containing nucleoside triphosphate hydrolases"/>
    <property type="match status" value="1"/>
</dbReference>
<dbReference type="PANTHER" id="PTHR43381">
    <property type="entry name" value="TRANSLATION INITIATION FACTOR IF-2-RELATED"/>
    <property type="match status" value="1"/>
</dbReference>
<dbReference type="InterPro" id="IPR015760">
    <property type="entry name" value="TIF_IF2"/>
</dbReference>
<dbReference type="FunFam" id="3.40.50.300:FF:000112">
    <property type="entry name" value="Eukaryotic translation initiation factor 5B"/>
    <property type="match status" value="1"/>
</dbReference>
<feature type="compositionally biased region" description="Low complexity" evidence="16">
    <location>
        <begin position="479"/>
        <end position="506"/>
    </location>
</feature>
<dbReference type="InterPro" id="IPR005225">
    <property type="entry name" value="Small_GTP-bd"/>
</dbReference>
<keyword evidence="9" id="KW-0547">Nucleotide-binding</keyword>
<feature type="domain" description="Tr-type G" evidence="18">
    <location>
        <begin position="1045"/>
        <end position="1262"/>
    </location>
</feature>
<dbReference type="InterPro" id="IPR027417">
    <property type="entry name" value="P-loop_NTPase"/>
</dbReference>
<dbReference type="Gene3D" id="2.40.50.140">
    <property type="entry name" value="Nucleic acid-binding proteins"/>
    <property type="match status" value="1"/>
</dbReference>
<feature type="domain" description="TRNA-binding" evidence="17">
    <location>
        <begin position="148"/>
        <end position="258"/>
    </location>
</feature>
<dbReference type="NCBIfam" id="NF003078">
    <property type="entry name" value="PRK04004.1"/>
    <property type="match status" value="1"/>
</dbReference>
<dbReference type="PANTHER" id="PTHR43381:SF4">
    <property type="entry name" value="EUKARYOTIC TRANSLATION INITIATION FACTOR 5B"/>
    <property type="match status" value="1"/>
</dbReference>
<dbReference type="InterPro" id="IPR023115">
    <property type="entry name" value="TIF_IF2_dom3"/>
</dbReference>
<evidence type="ECO:0000313" key="19">
    <source>
        <dbReference type="EMBL" id="GIL53237.1"/>
    </source>
</evidence>
<dbReference type="CDD" id="cd01887">
    <property type="entry name" value="IF2_eIF5B"/>
    <property type="match status" value="1"/>
</dbReference>
<evidence type="ECO:0000256" key="3">
    <source>
        <dbReference type="ARBA" id="ARBA00011986"/>
    </source>
</evidence>
<dbReference type="CDD" id="cd02796">
    <property type="entry name" value="tRNA_bind_bactPheRS"/>
    <property type="match status" value="1"/>
</dbReference>
<feature type="compositionally biased region" description="Acidic residues" evidence="16">
    <location>
        <begin position="949"/>
        <end position="1015"/>
    </location>
</feature>
<dbReference type="EMBL" id="BNCO01000014">
    <property type="protein sequence ID" value="GIL53237.1"/>
    <property type="molecule type" value="Genomic_DNA"/>
</dbReference>
<dbReference type="InterPro" id="IPR012340">
    <property type="entry name" value="NA-bd_OB-fold"/>
</dbReference>
<feature type="compositionally biased region" description="Low complexity" evidence="16">
    <location>
        <begin position="22"/>
        <end position="35"/>
    </location>
</feature>
<dbReference type="SUPFAM" id="SSF52156">
    <property type="entry name" value="Initiation factor IF2/eIF5b, domain 3"/>
    <property type="match status" value="1"/>
</dbReference>
<feature type="compositionally biased region" description="Acidic residues" evidence="16">
    <location>
        <begin position="356"/>
        <end position="371"/>
    </location>
</feature>
<feature type="region of interest" description="Disordered" evidence="16">
    <location>
        <begin position="254"/>
        <end position="467"/>
    </location>
</feature>
<keyword evidence="13" id="KW-0342">GTP-binding</keyword>
<comment type="similarity">
    <text evidence="2">Belongs to the TRAFAC class translation factor GTPase superfamily. Classic translation factor GTPase family. IF-2 subfamily.</text>
</comment>
<feature type="compositionally biased region" description="Low complexity" evidence="16">
    <location>
        <begin position="917"/>
        <end position="945"/>
    </location>
</feature>
<dbReference type="Gene3D" id="3.40.50.10050">
    <property type="entry name" value="Translation initiation factor IF- 2, domain 3"/>
    <property type="match status" value="1"/>
</dbReference>
<comment type="subcellular location">
    <subcellularLocation>
        <location evidence="1">Cytoplasm</location>
    </subcellularLocation>
</comment>
<evidence type="ECO:0000256" key="2">
    <source>
        <dbReference type="ARBA" id="ARBA00007733"/>
    </source>
</evidence>
<dbReference type="InterPro" id="IPR000795">
    <property type="entry name" value="T_Tr_GTP-bd_dom"/>
</dbReference>
<feature type="compositionally biased region" description="Basic and acidic residues" evidence="16">
    <location>
        <begin position="873"/>
        <end position="916"/>
    </location>
</feature>
<sequence>MGKKKATFLDLPDVDDEESSGPAAANADAKAQPTKAKAKKQQKGKKGKNTFDDDEDDDFDPLKKTSSAIADDDEDSVPRAKSKAGVAKGKSAKPAFALLEEDVEEAEEVPRKASSSKKAAKKGGFAALGDEEGDEVDQVKLSNEKASVEAASGLVVAEVLSVQPHPKADRLKVVDVDWGKDMSVVVTNAANVEEGMKVVFAPVGATTPGSGLKMERKQLKGVESFGMLCSAYDIGWISVPDNVLVILPDDAEVGSPCPQQPPKGLKSKLPSTAEEQEAEDESAAAKPPKEAKGGKKGKKGGKDMSSLFAALEEDAEVKEEIEAEVKGEEAPPKPRPAGKDKKGKGGKDMSSLFAALEEDADGGAKEAEEELPAPKPKPEKGKKGTKDMSSLFASLEEDAEASVPAAEAEQVDEAVAPKKDGKKKKGAKDMDSLFAALEEDAGVSGAPTAEVDAEQAAPKKKKDKKKDMSDLFAALEADAEASAAAVPAPAAPEKPLAAAAGKGKAPVKSKEDEEVEALLAELEKPKAVAAGKKNDKKKKGKGGKVEKEEEDIDALLAMIDGPKQQQPAKQTEAAEPAPVAAEPAPPAPEAAEGGEGAEGGDEEGGEEGGKELSAAQKKKLKKKQKEKEKKAAAAEGGAPAAEGAAEAVEEETAGGKGKKGKPVKESAIAKKLREQLEARKKAEEEAARLEAERRAREEEELRRIEEEERIKEEERQRKKEAQRLKREQLKREGKLLTGKAKEEAERRAAMAAQLLAKAAEKGIDLSQPTEAERKKKVVYGVKKKPGRKGAGPEQQGEDGEGSPEPPAEAAVAAEAPAQVEDLSAAAVETAPSAEAATVAMEAAASEAEALVDDWDAVDDWDKIDPDALLAPKKTKEQEEAEARAAAEAKAEAEAKAKAEAEAKAKAEAEAKAKAEPAKAAASAKPVANGRAATKAASPAANAAARPKSEDEESGSEEESEEDSGSESGSEEESEEESNEEESSEEESSEEESSEEESSEEESDEDDSDDESEDSEEARQQRIDEARERRLARAAEARKNANKEQLRSPICCILGHVDVGKTKILDNIRRTNVQDGEAGGITQQIGATFVPAEAVERRTETLRVGRAFDMKLPGLLVIDTPGHESFTNLRQRGSGLCDMAVLIVDLVHGLEQQTVESINLLKMRKTPFVIALNKVDRLYGWKSVPDSPIRDSFKRQKEFVMSEFEQRCSQVFLQLNEQGLNVSLYWKNPDPRKFVNVVPTSAITGEGIPDLLQLIVKLTQTMMTDRLMFVADTQCTVLEVKTMEGLGTTVDVVLVNGVLREGDKIVVCGLGGPIVTRIKALKTPQVLRELRVKGSLMDHKEIRAAMGVKIVAPGLESAVAGTSLFVVGPDDDEEELKDAAMEDMADIFSKVDKGGEGVCVQASTLGSLEALLAFLSSPEVNIPVSGINIGPVHKRDVLRANVMNEKKCPKYAVILAFDVPVSKEARDLSEDFGVRIFTADIIYHLFDQFTAYVKQVKSAEQEAARFKAVFPVVLRILPTCIFNKKDPIVVGVDVVEGIAKIGTPVAAQTEAGLVELGRIAGMEINHKAVEKARAGESVAMKIEGETTEEKSRLFGRHFDHNHQLVSVISRESIDALKQYFADEMTKDDWRLVIKLKKVFQVT</sequence>
<dbReference type="SUPFAM" id="SSF50249">
    <property type="entry name" value="Nucleic acid-binding proteins"/>
    <property type="match status" value="1"/>
</dbReference>
<evidence type="ECO:0000256" key="7">
    <source>
        <dbReference type="ARBA" id="ARBA00022555"/>
    </source>
</evidence>
<dbReference type="GO" id="GO:0000049">
    <property type="term" value="F:tRNA binding"/>
    <property type="evidence" value="ECO:0007669"/>
    <property type="project" value="UniProtKB-UniRule"/>
</dbReference>
<evidence type="ECO:0000259" key="18">
    <source>
        <dbReference type="PROSITE" id="PS51722"/>
    </source>
</evidence>
<feature type="region of interest" description="Disordered" evidence="16">
    <location>
        <begin position="760"/>
        <end position="833"/>
    </location>
</feature>
<dbReference type="InterPro" id="IPR029459">
    <property type="entry name" value="EFTU-type"/>
</dbReference>
<dbReference type="InterPro" id="IPR036925">
    <property type="entry name" value="TIF_IF2_dom3_sf"/>
</dbReference>
<dbReference type="GO" id="GO:0046872">
    <property type="term" value="F:metal ion binding"/>
    <property type="evidence" value="ECO:0007669"/>
    <property type="project" value="UniProtKB-KW"/>
</dbReference>
<feature type="compositionally biased region" description="Basic residues" evidence="16">
    <location>
        <begin position="774"/>
        <end position="787"/>
    </location>
</feature>
<evidence type="ECO:0000256" key="1">
    <source>
        <dbReference type="ARBA" id="ARBA00004496"/>
    </source>
</evidence>
<evidence type="ECO:0000313" key="20">
    <source>
        <dbReference type="Proteomes" id="UP000747399"/>
    </source>
</evidence>
<protein>
    <recommendedName>
        <fullName evidence="4">Eukaryotic translation initiation factor 5B</fullName>
        <ecNumber evidence="3">3.6.5.3</ecNumber>
    </recommendedName>
    <alternativeName>
        <fullName evidence="14">Translation initiation factor IF-2</fullName>
    </alternativeName>
</protein>
<name>A0A8J4B3A2_9CHLO</name>
<keyword evidence="12" id="KW-0648">Protein biosynthesis</keyword>
<keyword evidence="8" id="KW-0479">Metal-binding</keyword>
<evidence type="ECO:0000256" key="12">
    <source>
        <dbReference type="ARBA" id="ARBA00022917"/>
    </source>
</evidence>
<feature type="region of interest" description="Disordered" evidence="16">
    <location>
        <begin position="1"/>
        <end position="123"/>
    </location>
</feature>
<evidence type="ECO:0000256" key="5">
    <source>
        <dbReference type="ARBA" id="ARBA00022490"/>
    </source>
</evidence>
<dbReference type="FunFam" id="2.40.30.10:FF:000026">
    <property type="entry name" value="Eukaryotic translation initiation factor 5B"/>
    <property type="match status" value="1"/>
</dbReference>
<feature type="region of interest" description="Disordered" evidence="16">
    <location>
        <begin position="479"/>
        <end position="747"/>
    </location>
</feature>
<dbReference type="GO" id="GO:0005525">
    <property type="term" value="F:GTP binding"/>
    <property type="evidence" value="ECO:0007669"/>
    <property type="project" value="UniProtKB-KW"/>
</dbReference>
<feature type="compositionally biased region" description="Basic residues" evidence="16">
    <location>
        <begin position="36"/>
        <end position="48"/>
    </location>
</feature>
<dbReference type="InterPro" id="IPR002547">
    <property type="entry name" value="tRNA-bd_dom"/>
</dbReference>
<evidence type="ECO:0000256" key="11">
    <source>
        <dbReference type="ARBA" id="ARBA00022884"/>
    </source>
</evidence>
<gene>
    <name evidence="19" type="ORF">Vafri_8897</name>
</gene>
<dbReference type="CDD" id="cd03703">
    <property type="entry name" value="aeIF5B_II"/>
    <property type="match status" value="1"/>
</dbReference>
<feature type="compositionally biased region" description="Basic and acidic residues" evidence="16">
    <location>
        <begin position="662"/>
        <end position="747"/>
    </location>
</feature>
<dbReference type="Gene3D" id="3.40.50.300">
    <property type="entry name" value="P-loop containing nucleotide triphosphate hydrolases"/>
    <property type="match status" value="1"/>
</dbReference>
<accession>A0A8J4B3A2</accession>
<feature type="compositionally biased region" description="Basic and acidic residues" evidence="16">
    <location>
        <begin position="376"/>
        <end position="386"/>
    </location>
</feature>
<dbReference type="FunFam" id="2.40.30.10:FF:000013">
    <property type="entry name" value="eukaryotic translation initiation factor 5B"/>
    <property type="match status" value="1"/>
</dbReference>
<dbReference type="GO" id="GO:0005739">
    <property type="term" value="C:mitochondrion"/>
    <property type="evidence" value="ECO:0007669"/>
    <property type="project" value="TreeGrafter"/>
</dbReference>
<feature type="region of interest" description="Disordered" evidence="16">
    <location>
        <begin position="867"/>
        <end position="1021"/>
    </location>
</feature>
<dbReference type="Proteomes" id="UP000747399">
    <property type="component" value="Unassembled WGS sequence"/>
</dbReference>
<evidence type="ECO:0000259" key="17">
    <source>
        <dbReference type="PROSITE" id="PS50886"/>
    </source>
</evidence>
<dbReference type="Pfam" id="PF01588">
    <property type="entry name" value="tRNA_bind"/>
    <property type="match status" value="1"/>
</dbReference>
<evidence type="ECO:0000256" key="6">
    <source>
        <dbReference type="ARBA" id="ARBA00022540"/>
    </source>
</evidence>
<dbReference type="PRINTS" id="PR00315">
    <property type="entry name" value="ELONGATNFCT"/>
</dbReference>
<keyword evidence="11 15" id="KW-0694">RNA-binding</keyword>
<evidence type="ECO:0000256" key="16">
    <source>
        <dbReference type="SAM" id="MobiDB-lite"/>
    </source>
</evidence>
<evidence type="ECO:0000256" key="13">
    <source>
        <dbReference type="ARBA" id="ARBA00023134"/>
    </source>
</evidence>
<keyword evidence="7 15" id="KW-0820">tRNA-binding</keyword>
<dbReference type="Gene3D" id="2.40.30.10">
    <property type="entry name" value="Translation factors"/>
    <property type="match status" value="2"/>
</dbReference>
<dbReference type="InterPro" id="IPR033714">
    <property type="entry name" value="tRNA_bind_bactPheRS"/>
</dbReference>
<proteinExistence type="inferred from homology"/>
<keyword evidence="6" id="KW-0396">Initiation factor</keyword>
<dbReference type="Pfam" id="PF00009">
    <property type="entry name" value="GTP_EFTU"/>
    <property type="match status" value="1"/>
</dbReference>
<feature type="compositionally biased region" description="Low complexity" evidence="16">
    <location>
        <begin position="83"/>
        <end position="98"/>
    </location>
</feature>
<dbReference type="EC" id="3.6.5.3" evidence="3"/>
<evidence type="ECO:0000256" key="14">
    <source>
        <dbReference type="ARBA" id="ARBA00032478"/>
    </source>
</evidence>
<evidence type="ECO:0000256" key="15">
    <source>
        <dbReference type="PROSITE-ProRule" id="PRU00209"/>
    </source>
</evidence>
<keyword evidence="20" id="KW-1185">Reference proteome</keyword>
<dbReference type="InterPro" id="IPR009000">
    <property type="entry name" value="Transl_B-barrel_sf"/>
</dbReference>
<evidence type="ECO:0000256" key="8">
    <source>
        <dbReference type="ARBA" id="ARBA00022723"/>
    </source>
</evidence>
<comment type="caution">
    <text evidence="19">The sequence shown here is derived from an EMBL/GenBank/DDBJ whole genome shotgun (WGS) entry which is preliminary data.</text>
</comment>
<dbReference type="SUPFAM" id="SSF50447">
    <property type="entry name" value="Translation proteins"/>
    <property type="match status" value="1"/>
</dbReference>
<feature type="compositionally biased region" description="Low complexity" evidence="16">
    <location>
        <begin position="573"/>
        <end position="582"/>
    </location>
</feature>
<keyword evidence="10" id="KW-0378">Hydrolase</keyword>
<dbReference type="GO" id="GO:0003743">
    <property type="term" value="F:translation initiation factor activity"/>
    <property type="evidence" value="ECO:0007669"/>
    <property type="project" value="UniProtKB-KW"/>
</dbReference>
<evidence type="ECO:0000256" key="10">
    <source>
        <dbReference type="ARBA" id="ARBA00022801"/>
    </source>
</evidence>
<feature type="compositionally biased region" description="Low complexity" evidence="16">
    <location>
        <begin position="633"/>
        <end position="646"/>
    </location>
</feature>
<dbReference type="PROSITE" id="PS51722">
    <property type="entry name" value="G_TR_2"/>
    <property type="match status" value="1"/>
</dbReference>
<organism evidence="19 20">
    <name type="scientific">Volvox africanus</name>
    <dbReference type="NCBI Taxonomy" id="51714"/>
    <lineage>
        <taxon>Eukaryota</taxon>
        <taxon>Viridiplantae</taxon>
        <taxon>Chlorophyta</taxon>
        <taxon>core chlorophytes</taxon>
        <taxon>Chlorophyceae</taxon>
        <taxon>CS clade</taxon>
        <taxon>Chlamydomonadales</taxon>
        <taxon>Volvocaceae</taxon>
        <taxon>Volvox</taxon>
    </lineage>
</organism>